<name>A0A453GKP6_AEGTS</name>
<keyword evidence="3" id="KW-1185">Reference proteome</keyword>
<evidence type="ECO:0000256" key="1">
    <source>
        <dbReference type="SAM" id="MobiDB-lite"/>
    </source>
</evidence>
<protein>
    <recommendedName>
        <fullName evidence="4">F-box associated domain-containing protein</fullName>
    </recommendedName>
</protein>
<dbReference type="STRING" id="200361.A0A453GKP6"/>
<reference evidence="2" key="5">
    <citation type="journal article" date="2021" name="G3 (Bethesda)">
        <title>Aegilops tauschii genome assembly Aet v5.0 features greater sequence contiguity and improved annotation.</title>
        <authorList>
            <person name="Wang L."/>
            <person name="Zhu T."/>
            <person name="Rodriguez J.C."/>
            <person name="Deal K.R."/>
            <person name="Dubcovsky J."/>
            <person name="McGuire P.E."/>
            <person name="Lux T."/>
            <person name="Spannagl M."/>
            <person name="Mayer K.F.X."/>
            <person name="Baldrich P."/>
            <person name="Meyers B.C."/>
            <person name="Huo N."/>
            <person name="Gu Y.Q."/>
            <person name="Zhou H."/>
            <person name="Devos K.M."/>
            <person name="Bennetzen J.L."/>
            <person name="Unver T."/>
            <person name="Budak H."/>
            <person name="Gulick P.J."/>
            <person name="Galiba G."/>
            <person name="Kalapos B."/>
            <person name="Nelson D.R."/>
            <person name="Li P."/>
            <person name="You F.M."/>
            <person name="Luo M.C."/>
            <person name="Dvorak J."/>
        </authorList>
    </citation>
    <scope>NUCLEOTIDE SEQUENCE [LARGE SCALE GENOMIC DNA]</scope>
    <source>
        <strain evidence="2">cv. AL8/78</strain>
    </source>
</reference>
<feature type="region of interest" description="Disordered" evidence="1">
    <location>
        <begin position="215"/>
        <end position="239"/>
    </location>
</feature>
<reference evidence="2" key="3">
    <citation type="journal article" date="2017" name="Nature">
        <title>Genome sequence of the progenitor of the wheat D genome Aegilops tauschii.</title>
        <authorList>
            <person name="Luo M.C."/>
            <person name="Gu Y.Q."/>
            <person name="Puiu D."/>
            <person name="Wang H."/>
            <person name="Twardziok S.O."/>
            <person name="Deal K.R."/>
            <person name="Huo N."/>
            <person name="Zhu T."/>
            <person name="Wang L."/>
            <person name="Wang Y."/>
            <person name="McGuire P.E."/>
            <person name="Liu S."/>
            <person name="Long H."/>
            <person name="Ramasamy R.K."/>
            <person name="Rodriguez J.C."/>
            <person name="Van S.L."/>
            <person name="Yuan L."/>
            <person name="Wang Z."/>
            <person name="Xia Z."/>
            <person name="Xiao L."/>
            <person name="Anderson O.D."/>
            <person name="Ouyang S."/>
            <person name="Liang Y."/>
            <person name="Zimin A.V."/>
            <person name="Pertea G."/>
            <person name="Qi P."/>
            <person name="Bennetzen J.L."/>
            <person name="Dai X."/>
            <person name="Dawson M.W."/>
            <person name="Muller H.G."/>
            <person name="Kugler K."/>
            <person name="Rivarola-Duarte L."/>
            <person name="Spannagl M."/>
            <person name="Mayer K.F.X."/>
            <person name="Lu F.H."/>
            <person name="Bevan M.W."/>
            <person name="Leroy P."/>
            <person name="Li P."/>
            <person name="You F.M."/>
            <person name="Sun Q."/>
            <person name="Liu Z."/>
            <person name="Lyons E."/>
            <person name="Wicker T."/>
            <person name="Salzberg S.L."/>
            <person name="Devos K.M."/>
            <person name="Dvorak J."/>
        </authorList>
    </citation>
    <scope>NUCLEOTIDE SEQUENCE [LARGE SCALE GENOMIC DNA]</scope>
    <source>
        <strain evidence="2">cv. AL8/78</strain>
    </source>
</reference>
<reference evidence="3" key="2">
    <citation type="journal article" date="2017" name="Nat. Plants">
        <title>The Aegilops tauschii genome reveals multiple impacts of transposons.</title>
        <authorList>
            <person name="Zhao G."/>
            <person name="Zou C."/>
            <person name="Li K."/>
            <person name="Wang K."/>
            <person name="Li T."/>
            <person name="Gao L."/>
            <person name="Zhang X."/>
            <person name="Wang H."/>
            <person name="Yang Z."/>
            <person name="Liu X."/>
            <person name="Jiang W."/>
            <person name="Mao L."/>
            <person name="Kong X."/>
            <person name="Jiao Y."/>
            <person name="Jia J."/>
        </authorList>
    </citation>
    <scope>NUCLEOTIDE SEQUENCE [LARGE SCALE GENOMIC DNA]</scope>
    <source>
        <strain evidence="3">cv. AL8/78</strain>
    </source>
</reference>
<evidence type="ECO:0008006" key="4">
    <source>
        <dbReference type="Google" id="ProtNLM"/>
    </source>
</evidence>
<dbReference type="Proteomes" id="UP000015105">
    <property type="component" value="Chromosome 3D"/>
</dbReference>
<feature type="compositionally biased region" description="Basic and acidic residues" evidence="1">
    <location>
        <begin position="226"/>
        <end position="239"/>
    </location>
</feature>
<proteinExistence type="predicted"/>
<evidence type="ECO:0000313" key="2">
    <source>
        <dbReference type="EnsemblPlants" id="AET3Gv21086400.1"/>
    </source>
</evidence>
<dbReference type="Gramene" id="AET3Gv21086400.1">
    <property type="protein sequence ID" value="AET3Gv21086400.1"/>
    <property type="gene ID" value="AET3Gv21086400"/>
</dbReference>
<sequence>PPPMLVDGKIYLVVRPGYRRERDMLLVIDVASEAHSTYCLPCPRSNGEAVAVHVLELRGQLCVAMRTQREIDFWIMPQLGPLLHDKNDKWLLDWVLRYNFYMGDMDDHDTMDRMTSTWLNDGDGMLCYRLDNRLYKYDTTKNIDKKQQYFCTWEHEIQLPATPYKLWNAFGGYRPSLLSPHLAFQSESNLLHRNAQEHFEHPLLHAVPCPKPSAKRHSMCAPNDADNQHAAKRVREPTP</sequence>
<dbReference type="EnsemblPlants" id="AET3Gv21086400.1">
    <property type="protein sequence ID" value="AET3Gv21086400.1"/>
    <property type="gene ID" value="AET3Gv21086400"/>
</dbReference>
<organism evidence="2 3">
    <name type="scientific">Aegilops tauschii subsp. strangulata</name>
    <name type="common">Goatgrass</name>
    <dbReference type="NCBI Taxonomy" id="200361"/>
    <lineage>
        <taxon>Eukaryota</taxon>
        <taxon>Viridiplantae</taxon>
        <taxon>Streptophyta</taxon>
        <taxon>Embryophyta</taxon>
        <taxon>Tracheophyta</taxon>
        <taxon>Spermatophyta</taxon>
        <taxon>Magnoliopsida</taxon>
        <taxon>Liliopsida</taxon>
        <taxon>Poales</taxon>
        <taxon>Poaceae</taxon>
        <taxon>BOP clade</taxon>
        <taxon>Pooideae</taxon>
        <taxon>Triticodae</taxon>
        <taxon>Triticeae</taxon>
        <taxon>Triticinae</taxon>
        <taxon>Aegilops</taxon>
    </lineage>
</organism>
<reference evidence="2" key="4">
    <citation type="submission" date="2019-03" db="UniProtKB">
        <authorList>
            <consortium name="EnsemblPlants"/>
        </authorList>
    </citation>
    <scope>IDENTIFICATION</scope>
</reference>
<accession>A0A453GKP6</accession>
<evidence type="ECO:0000313" key="3">
    <source>
        <dbReference type="Proteomes" id="UP000015105"/>
    </source>
</evidence>
<dbReference type="AlphaFoldDB" id="A0A453GKP6"/>
<reference evidence="3" key="1">
    <citation type="journal article" date="2014" name="Science">
        <title>Ancient hybridizations among the ancestral genomes of bread wheat.</title>
        <authorList>
            <consortium name="International Wheat Genome Sequencing Consortium,"/>
            <person name="Marcussen T."/>
            <person name="Sandve S.R."/>
            <person name="Heier L."/>
            <person name="Spannagl M."/>
            <person name="Pfeifer M."/>
            <person name="Jakobsen K.S."/>
            <person name="Wulff B.B."/>
            <person name="Steuernagel B."/>
            <person name="Mayer K.F."/>
            <person name="Olsen O.A."/>
        </authorList>
    </citation>
    <scope>NUCLEOTIDE SEQUENCE [LARGE SCALE GENOMIC DNA]</scope>
    <source>
        <strain evidence="3">cv. AL8/78</strain>
    </source>
</reference>